<dbReference type="HOGENOM" id="CLU_1066026_0_0_1"/>
<dbReference type="InParanoid" id="A0A0C3EW94"/>
<evidence type="ECO:0000313" key="2">
    <source>
        <dbReference type="Proteomes" id="UP000054166"/>
    </source>
</evidence>
<reference evidence="2" key="2">
    <citation type="submission" date="2015-01" db="EMBL/GenBank/DDBJ databases">
        <title>Evolutionary Origins and Diversification of the Mycorrhizal Mutualists.</title>
        <authorList>
            <consortium name="DOE Joint Genome Institute"/>
            <consortium name="Mycorrhizal Genomics Consortium"/>
            <person name="Kohler A."/>
            <person name="Kuo A."/>
            <person name="Nagy L.G."/>
            <person name="Floudas D."/>
            <person name="Copeland A."/>
            <person name="Barry K.W."/>
            <person name="Cichocki N."/>
            <person name="Veneault-Fourrey C."/>
            <person name="LaButti K."/>
            <person name="Lindquist E.A."/>
            <person name="Lipzen A."/>
            <person name="Lundell T."/>
            <person name="Morin E."/>
            <person name="Murat C."/>
            <person name="Riley R."/>
            <person name="Ohm R."/>
            <person name="Sun H."/>
            <person name="Tunlid A."/>
            <person name="Henrissat B."/>
            <person name="Grigoriev I.V."/>
            <person name="Hibbett D.S."/>
            <person name="Martin F."/>
        </authorList>
    </citation>
    <scope>NUCLEOTIDE SEQUENCE [LARGE SCALE GENOMIC DNA]</scope>
    <source>
        <strain evidence="2">F 1598</strain>
    </source>
</reference>
<dbReference type="AlphaFoldDB" id="A0A0C3EW94"/>
<organism evidence="1 2">
    <name type="scientific">Piloderma croceum (strain F 1598)</name>
    <dbReference type="NCBI Taxonomy" id="765440"/>
    <lineage>
        <taxon>Eukaryota</taxon>
        <taxon>Fungi</taxon>
        <taxon>Dikarya</taxon>
        <taxon>Basidiomycota</taxon>
        <taxon>Agaricomycotina</taxon>
        <taxon>Agaricomycetes</taxon>
        <taxon>Agaricomycetidae</taxon>
        <taxon>Atheliales</taxon>
        <taxon>Atheliaceae</taxon>
        <taxon>Piloderma</taxon>
    </lineage>
</organism>
<sequence>MVTYWTIARERLLISGRTKRRWKALFISFLLTPSSSDSARSFWRSMLSYNLLLLPFSVSDSGRLVYAYCPSRLIRTLIYSLNTFDHSNIHAIWSIIGGDTRGGKSRGNGDILDNISGRARHVRSNQAVTHTRWGDLYSFVIRSSYPSLSLCPWETLQFHSRNTQLPSPISPSTQPSPISPPFMPMHAPHSQTNLVPIKGFVREVLLVHMWQHPPDGSMLSRGDSCQGPEFFEREKMRDGVQGEPDLSGNIVQGDLEAEEWRELSLDSVMADFIHMDAVVDTDSAEPLVAHRHSRLDFQHQPGFYLKRPEIPPGAKSRQET</sequence>
<dbReference type="OrthoDB" id="286814at2759"/>
<evidence type="ECO:0000313" key="1">
    <source>
        <dbReference type="EMBL" id="KIM72269.1"/>
    </source>
</evidence>
<reference evidence="1 2" key="1">
    <citation type="submission" date="2014-04" db="EMBL/GenBank/DDBJ databases">
        <authorList>
            <consortium name="DOE Joint Genome Institute"/>
            <person name="Kuo A."/>
            <person name="Tarkka M."/>
            <person name="Buscot F."/>
            <person name="Kohler A."/>
            <person name="Nagy L.G."/>
            <person name="Floudas D."/>
            <person name="Copeland A."/>
            <person name="Barry K.W."/>
            <person name="Cichocki N."/>
            <person name="Veneault-Fourrey C."/>
            <person name="LaButti K."/>
            <person name="Lindquist E.A."/>
            <person name="Lipzen A."/>
            <person name="Lundell T."/>
            <person name="Morin E."/>
            <person name="Murat C."/>
            <person name="Sun H."/>
            <person name="Tunlid A."/>
            <person name="Henrissat B."/>
            <person name="Grigoriev I.V."/>
            <person name="Hibbett D.S."/>
            <person name="Martin F."/>
            <person name="Nordberg H.P."/>
            <person name="Cantor M.N."/>
            <person name="Hua S.X."/>
        </authorList>
    </citation>
    <scope>NUCLEOTIDE SEQUENCE [LARGE SCALE GENOMIC DNA]</scope>
    <source>
        <strain evidence="1 2">F 1598</strain>
    </source>
</reference>
<gene>
    <name evidence="1" type="ORF">PILCRDRAFT_743157</name>
</gene>
<dbReference type="EMBL" id="KN833145">
    <property type="protein sequence ID" value="KIM72269.1"/>
    <property type="molecule type" value="Genomic_DNA"/>
</dbReference>
<protein>
    <submittedName>
        <fullName evidence="1">Uncharacterized protein</fullName>
    </submittedName>
</protein>
<name>A0A0C3EW94_PILCF</name>
<proteinExistence type="predicted"/>
<dbReference type="Proteomes" id="UP000054166">
    <property type="component" value="Unassembled WGS sequence"/>
</dbReference>
<accession>A0A0C3EW94</accession>
<keyword evidence="2" id="KW-1185">Reference proteome</keyword>